<dbReference type="GO" id="GO:0001669">
    <property type="term" value="C:acrosomal vesicle"/>
    <property type="evidence" value="ECO:0007669"/>
    <property type="project" value="TreeGrafter"/>
</dbReference>
<organism evidence="8 9">
    <name type="scientific">Exaiptasia diaphana</name>
    <name type="common">Tropical sea anemone</name>
    <name type="synonym">Aiptasia pulchella</name>
    <dbReference type="NCBI Taxonomy" id="2652724"/>
    <lineage>
        <taxon>Eukaryota</taxon>
        <taxon>Metazoa</taxon>
        <taxon>Cnidaria</taxon>
        <taxon>Anthozoa</taxon>
        <taxon>Hexacorallia</taxon>
        <taxon>Actiniaria</taxon>
        <taxon>Aiptasiidae</taxon>
        <taxon>Exaiptasia</taxon>
    </lineage>
</organism>
<evidence type="ECO:0000313" key="8">
    <source>
        <dbReference type="EnsemblMetazoa" id="XP_020917465.1"/>
    </source>
</evidence>
<feature type="region of interest" description="Disordered" evidence="6">
    <location>
        <begin position="48"/>
        <end position="104"/>
    </location>
</feature>
<dbReference type="GO" id="GO:0005879">
    <property type="term" value="C:axonemal microtubule"/>
    <property type="evidence" value="ECO:0007669"/>
    <property type="project" value="TreeGrafter"/>
</dbReference>
<comment type="subcellular location">
    <subcellularLocation>
        <location evidence="1">Cell projection</location>
        <location evidence="1">Cilium</location>
    </subcellularLocation>
    <subcellularLocation>
        <location evidence="2">Cytoplasm</location>
        <location evidence="2">Cytoskeleton</location>
    </subcellularLocation>
</comment>
<evidence type="ECO:0000256" key="6">
    <source>
        <dbReference type="SAM" id="MobiDB-lite"/>
    </source>
</evidence>
<dbReference type="GO" id="GO:0005516">
    <property type="term" value="F:calmodulin binding"/>
    <property type="evidence" value="ECO:0007669"/>
    <property type="project" value="TreeGrafter"/>
</dbReference>
<sequence length="262" mass="30485">MALATANRFFDNEESIYNLIPQIHEQPQKAPKYRSTFSNSVRNEFTNLKTTSKTMGPPKVPLQPPNEFLKKRSKEPQLPEKTDFKYADDDKKKPSVPKHNEKPLMGIRSNKNFIKTNAVENIMSVPKKPEKKFADTRIGATHPLTPSGLTPKFTQKKDYGRTPEYLERRKAEVERAQRDYEAYVQERMRQGAMRKITGSERQGIIDGLKKNWEDLHHQYQGLSVVTDTAPKKARKERMEAEMKQLERDIETIEKHRVIYIAN</sequence>
<evidence type="ECO:0000256" key="1">
    <source>
        <dbReference type="ARBA" id="ARBA00004138"/>
    </source>
</evidence>
<dbReference type="EnsemblMetazoa" id="XM_021061806.2">
    <property type="protein sequence ID" value="XP_020917465.1"/>
    <property type="gene ID" value="LOC110254766"/>
</dbReference>
<evidence type="ECO:0000313" key="9">
    <source>
        <dbReference type="Proteomes" id="UP000887567"/>
    </source>
</evidence>
<dbReference type="Proteomes" id="UP000887567">
    <property type="component" value="Unplaced"/>
</dbReference>
<evidence type="ECO:0000259" key="7">
    <source>
        <dbReference type="PROSITE" id="PS51665"/>
    </source>
</evidence>
<name>A0A913Y9Z3_EXADI</name>
<dbReference type="AlphaFoldDB" id="A0A913Y9Z3"/>
<dbReference type="RefSeq" id="XP_020917465.1">
    <property type="nucleotide sequence ID" value="XM_021061806.2"/>
</dbReference>
<evidence type="ECO:0000256" key="3">
    <source>
        <dbReference type="ARBA" id="ARBA00022490"/>
    </source>
</evidence>
<keyword evidence="5" id="KW-0966">Cell projection</keyword>
<dbReference type="PANTHER" id="PTHR21490">
    <property type="entry name" value="ENKURIN-RELATED"/>
    <property type="match status" value="1"/>
</dbReference>
<feature type="compositionally biased region" description="Basic and acidic residues" evidence="6">
    <location>
        <begin position="68"/>
        <end position="102"/>
    </location>
</feature>
<dbReference type="OMA" id="HRVIYIA"/>
<evidence type="ECO:0000256" key="5">
    <source>
        <dbReference type="ARBA" id="ARBA00023273"/>
    </source>
</evidence>
<protein>
    <recommendedName>
        <fullName evidence="7">Enkurin domain-containing protein</fullName>
    </recommendedName>
</protein>
<dbReference type="GeneID" id="110254766"/>
<feature type="domain" description="Enkurin" evidence="7">
    <location>
        <begin position="168"/>
        <end position="260"/>
    </location>
</feature>
<evidence type="ECO:0000256" key="2">
    <source>
        <dbReference type="ARBA" id="ARBA00004245"/>
    </source>
</evidence>
<dbReference type="Pfam" id="PF13864">
    <property type="entry name" value="Enkurin"/>
    <property type="match status" value="1"/>
</dbReference>
<accession>A0A913Y9Z3</accession>
<dbReference type="InterPro" id="IPR027012">
    <property type="entry name" value="Enkurin_dom"/>
</dbReference>
<dbReference type="InterPro" id="IPR052102">
    <property type="entry name" value="Enkurin_domain-protein"/>
</dbReference>
<proteinExistence type="predicted"/>
<keyword evidence="4" id="KW-0206">Cytoskeleton</keyword>
<keyword evidence="9" id="KW-1185">Reference proteome</keyword>
<reference evidence="8" key="1">
    <citation type="submission" date="2022-11" db="UniProtKB">
        <authorList>
            <consortium name="EnsemblMetazoa"/>
        </authorList>
    </citation>
    <scope>IDENTIFICATION</scope>
</reference>
<dbReference type="PANTHER" id="PTHR21490:SF0">
    <property type="entry name" value="ENKURIN"/>
    <property type="match status" value="1"/>
</dbReference>
<dbReference type="KEGG" id="epa:110254766"/>
<dbReference type="PROSITE" id="PS51665">
    <property type="entry name" value="ENKURIN"/>
    <property type="match status" value="1"/>
</dbReference>
<keyword evidence="3" id="KW-0963">Cytoplasm</keyword>
<dbReference type="OrthoDB" id="2123594at2759"/>
<evidence type="ECO:0000256" key="4">
    <source>
        <dbReference type="ARBA" id="ARBA00023212"/>
    </source>
</evidence>